<evidence type="ECO:0000313" key="10">
    <source>
        <dbReference type="Proteomes" id="UP001157418"/>
    </source>
</evidence>
<dbReference type="AlphaFoldDB" id="A0AAU9LWW5"/>
<comment type="subcellular location">
    <subcellularLocation>
        <location evidence="1">Cell membrane</location>
    </subcellularLocation>
</comment>
<evidence type="ECO:0000259" key="8">
    <source>
        <dbReference type="SMART" id="SM01224"/>
    </source>
</evidence>
<keyword evidence="10" id="KW-1185">Reference proteome</keyword>
<evidence type="ECO:0000313" key="9">
    <source>
        <dbReference type="EMBL" id="CAH1420368.1"/>
    </source>
</evidence>
<feature type="domain" description="G protein gamma" evidence="8">
    <location>
        <begin position="91"/>
        <end position="166"/>
    </location>
</feature>
<proteinExistence type="predicted"/>
<keyword evidence="5" id="KW-0807">Transducer</keyword>
<keyword evidence="3" id="KW-0175">Coiled coil</keyword>
<dbReference type="PANTHER" id="PTHR35129:SF5">
    <property type="entry name" value="GUANINE NUCLEOTIDE-BINDING PROTEIN SUBUNIT GAMMA 2"/>
    <property type="match status" value="1"/>
</dbReference>
<evidence type="ECO:0000256" key="3">
    <source>
        <dbReference type="ARBA" id="ARBA00023054"/>
    </source>
</evidence>
<reference evidence="9 10" key="1">
    <citation type="submission" date="2022-01" db="EMBL/GenBank/DDBJ databases">
        <authorList>
            <person name="Xiong W."/>
            <person name="Schranz E."/>
        </authorList>
    </citation>
    <scope>NUCLEOTIDE SEQUENCE [LARGE SCALE GENOMIC DNA]</scope>
</reference>
<gene>
    <name evidence="9" type="ORF">LVIROSA_LOCUS7840</name>
</gene>
<evidence type="ECO:0000256" key="6">
    <source>
        <dbReference type="SAM" id="MobiDB-lite"/>
    </source>
</evidence>
<feature type="signal peptide" evidence="7">
    <location>
        <begin position="1"/>
        <end position="19"/>
    </location>
</feature>
<evidence type="ECO:0000256" key="1">
    <source>
        <dbReference type="ARBA" id="ARBA00004236"/>
    </source>
</evidence>
<dbReference type="PANTHER" id="PTHR35129">
    <property type="entry name" value="GUANINE NUCLEOTIDE-BINDING PROTEIN SUBUNIT GAMMA 1"/>
    <property type="match status" value="1"/>
</dbReference>
<evidence type="ECO:0000256" key="4">
    <source>
        <dbReference type="ARBA" id="ARBA00023136"/>
    </source>
</evidence>
<dbReference type="GO" id="GO:0007165">
    <property type="term" value="P:signal transduction"/>
    <property type="evidence" value="ECO:0007669"/>
    <property type="project" value="UniProtKB-KW"/>
</dbReference>
<dbReference type="InterPro" id="IPR015898">
    <property type="entry name" value="G-protein_gamma-like_dom"/>
</dbReference>
<evidence type="ECO:0000256" key="5">
    <source>
        <dbReference type="ARBA" id="ARBA00023224"/>
    </source>
</evidence>
<dbReference type="InterPro" id="IPR045878">
    <property type="entry name" value="GG1/2"/>
</dbReference>
<feature type="region of interest" description="Disordered" evidence="6">
    <location>
        <begin position="44"/>
        <end position="80"/>
    </location>
</feature>
<dbReference type="GO" id="GO:0005886">
    <property type="term" value="C:plasma membrane"/>
    <property type="evidence" value="ECO:0007669"/>
    <property type="project" value="UniProtKB-SubCell"/>
</dbReference>
<keyword evidence="7" id="KW-0732">Signal</keyword>
<evidence type="ECO:0000256" key="2">
    <source>
        <dbReference type="ARBA" id="ARBA00022475"/>
    </source>
</evidence>
<organism evidence="9 10">
    <name type="scientific">Lactuca virosa</name>
    <dbReference type="NCBI Taxonomy" id="75947"/>
    <lineage>
        <taxon>Eukaryota</taxon>
        <taxon>Viridiplantae</taxon>
        <taxon>Streptophyta</taxon>
        <taxon>Embryophyta</taxon>
        <taxon>Tracheophyta</taxon>
        <taxon>Spermatophyta</taxon>
        <taxon>Magnoliopsida</taxon>
        <taxon>eudicotyledons</taxon>
        <taxon>Gunneridae</taxon>
        <taxon>Pentapetalae</taxon>
        <taxon>asterids</taxon>
        <taxon>campanulids</taxon>
        <taxon>Asterales</taxon>
        <taxon>Asteraceae</taxon>
        <taxon>Cichorioideae</taxon>
        <taxon>Cichorieae</taxon>
        <taxon>Lactucinae</taxon>
        <taxon>Lactuca</taxon>
    </lineage>
</organism>
<comment type="caution">
    <text evidence="9">The sequence shown here is derived from an EMBL/GenBank/DDBJ whole genome shotgun (WGS) entry which is preliminary data.</text>
</comment>
<name>A0AAU9LWW5_9ASTR</name>
<sequence length="166" mass="18452">MGLCASSSISLFLSTFTFSNPQVPTPPSHSHSHSPTERLGFLFYMDSPSESNGDEPSQSKQTSRSETNVNRHNHRTSSGVVSSNFIGKHRLAAIISQQNQQIQIIQEELDQLETLGEASLVCEQLISSVESSTDALLPVTRGPADGGWDRWFQRANHSSRNRKRWI</sequence>
<keyword evidence="4" id="KW-0472">Membrane</keyword>
<dbReference type="EMBL" id="CAKMRJ010001011">
    <property type="protein sequence ID" value="CAH1420368.1"/>
    <property type="molecule type" value="Genomic_DNA"/>
</dbReference>
<feature type="chain" id="PRO_5043617022" description="G protein gamma domain-containing protein" evidence="7">
    <location>
        <begin position="20"/>
        <end position="166"/>
    </location>
</feature>
<feature type="compositionally biased region" description="Polar residues" evidence="6">
    <location>
        <begin position="48"/>
        <end position="80"/>
    </location>
</feature>
<accession>A0AAU9LWW5</accession>
<keyword evidence="2" id="KW-1003">Cell membrane</keyword>
<protein>
    <recommendedName>
        <fullName evidence="8">G protein gamma domain-containing protein</fullName>
    </recommendedName>
</protein>
<evidence type="ECO:0000256" key="7">
    <source>
        <dbReference type="SAM" id="SignalP"/>
    </source>
</evidence>
<dbReference type="SMART" id="SM01224">
    <property type="entry name" value="G_gamma"/>
    <property type="match status" value="1"/>
</dbReference>
<dbReference type="Proteomes" id="UP001157418">
    <property type="component" value="Unassembled WGS sequence"/>
</dbReference>